<dbReference type="AlphaFoldDB" id="A0AA40KWX7"/>
<dbReference type="Proteomes" id="UP001177670">
    <property type="component" value="Unassembled WGS sequence"/>
</dbReference>
<proteinExistence type="predicted"/>
<protein>
    <submittedName>
        <fullName evidence="1">Uncharacterized protein</fullName>
    </submittedName>
</protein>
<evidence type="ECO:0000313" key="1">
    <source>
        <dbReference type="EMBL" id="KAK1135963.1"/>
    </source>
</evidence>
<organism evidence="1 2">
    <name type="scientific">Melipona bicolor</name>
    <dbReference type="NCBI Taxonomy" id="60889"/>
    <lineage>
        <taxon>Eukaryota</taxon>
        <taxon>Metazoa</taxon>
        <taxon>Ecdysozoa</taxon>
        <taxon>Arthropoda</taxon>
        <taxon>Hexapoda</taxon>
        <taxon>Insecta</taxon>
        <taxon>Pterygota</taxon>
        <taxon>Neoptera</taxon>
        <taxon>Endopterygota</taxon>
        <taxon>Hymenoptera</taxon>
        <taxon>Apocrita</taxon>
        <taxon>Aculeata</taxon>
        <taxon>Apoidea</taxon>
        <taxon>Anthophila</taxon>
        <taxon>Apidae</taxon>
        <taxon>Melipona</taxon>
    </lineage>
</organism>
<reference evidence="1" key="1">
    <citation type="submission" date="2021-10" db="EMBL/GenBank/DDBJ databases">
        <title>Melipona bicolor Genome sequencing and assembly.</title>
        <authorList>
            <person name="Araujo N.S."/>
            <person name="Arias M.C."/>
        </authorList>
    </citation>
    <scope>NUCLEOTIDE SEQUENCE</scope>
    <source>
        <strain evidence="1">USP_2M_L1-L4_2017</strain>
        <tissue evidence="1">Whole body</tissue>
    </source>
</reference>
<comment type="caution">
    <text evidence="1">The sequence shown here is derived from an EMBL/GenBank/DDBJ whole genome shotgun (WGS) entry which is preliminary data.</text>
</comment>
<name>A0AA40KWX7_9HYME</name>
<evidence type="ECO:0000313" key="2">
    <source>
        <dbReference type="Proteomes" id="UP001177670"/>
    </source>
</evidence>
<accession>A0AA40KWX7</accession>
<keyword evidence="2" id="KW-1185">Reference proteome</keyword>
<dbReference type="EMBL" id="JAHYIQ010000001">
    <property type="protein sequence ID" value="KAK1135963.1"/>
    <property type="molecule type" value="Genomic_DNA"/>
</dbReference>
<sequence length="105" mass="12034">MLLTSSQVGSTVTETVVKSICEGGSWWSRKFRSVDLGLEETHRVLKGPKAMRLARNCHKSSKLLNASRTVQWNLLRTKTHEILVQLNNRRRCVRMKNDKGAKLEE</sequence>
<gene>
    <name evidence="1" type="ORF">K0M31_000534</name>
</gene>